<feature type="transmembrane region" description="Helical" evidence="2">
    <location>
        <begin position="220"/>
        <end position="241"/>
    </location>
</feature>
<evidence type="ECO:0000313" key="4">
    <source>
        <dbReference type="Proteomes" id="UP000282321"/>
    </source>
</evidence>
<evidence type="ECO:0000256" key="2">
    <source>
        <dbReference type="SAM" id="Phobius"/>
    </source>
</evidence>
<feature type="transmembrane region" description="Helical" evidence="2">
    <location>
        <begin position="24"/>
        <end position="53"/>
    </location>
</feature>
<organism evidence="3 4">
    <name type="scientific">candidate division TA06 bacterium</name>
    <dbReference type="NCBI Taxonomy" id="2250710"/>
    <lineage>
        <taxon>Bacteria</taxon>
        <taxon>Bacteria division TA06</taxon>
    </lineage>
</organism>
<feature type="compositionally biased region" description="Basic residues" evidence="1">
    <location>
        <begin position="402"/>
        <end position="412"/>
    </location>
</feature>
<sequence>MINLEFNFKDVFRAPRLGFSTKKIAISVIGFYMALIGYAVFSYLAFLTSGFGFREIWRTFRYIPYPTIGINLAWYSWILWIIGAIWAVISIFIIITAISKITFESLRGNEFYEMKESLKFAFKNLNTLVLTPFTLIVFIAVLLFIGIFMGLVGRIPYFGQMFIGLMGLFLFLGALLVVYLIIVLGISLITTPTIVAVTKNDTFDTLFEVFSVLNDRTWDFLAYNIFLAFLVGIGTSVFYYFMTAAIKLTHWALSLWQGPRGWWETIFNNGLAYLPDFLRNGAYFGRANWAEIIGAFLIGLCFYTLFFIVAGYGISIFSAGETIIYTILVKRKDERNLLEEKEEEEEEELKEEKLSVEEPKKKTTKTKTATKKTTKANKTTKAKKATAKTKTKKDAKTTKANKTTKAKKTTAKTKKEIKTTKAKTTKTKTTTKKTTKK</sequence>
<dbReference type="EMBL" id="QNBC01000001">
    <property type="protein sequence ID" value="RKX68219.1"/>
    <property type="molecule type" value="Genomic_DNA"/>
</dbReference>
<evidence type="ECO:0000313" key="3">
    <source>
        <dbReference type="EMBL" id="RKX68219.1"/>
    </source>
</evidence>
<feature type="compositionally biased region" description="Basic and acidic residues" evidence="1">
    <location>
        <begin position="350"/>
        <end position="361"/>
    </location>
</feature>
<feature type="transmembrane region" description="Helical" evidence="2">
    <location>
        <begin position="292"/>
        <end position="314"/>
    </location>
</feature>
<reference evidence="3 4" key="1">
    <citation type="submission" date="2018-06" db="EMBL/GenBank/DDBJ databases">
        <title>Extensive metabolic versatility and redundancy in microbially diverse, dynamic hydrothermal sediments.</title>
        <authorList>
            <person name="Dombrowski N."/>
            <person name="Teske A."/>
            <person name="Baker B.J."/>
        </authorList>
    </citation>
    <scope>NUCLEOTIDE SEQUENCE [LARGE SCALE GENOMIC DNA]</scope>
    <source>
        <strain evidence="3">B35_G9</strain>
    </source>
</reference>
<feature type="transmembrane region" description="Helical" evidence="2">
    <location>
        <begin position="128"/>
        <end position="151"/>
    </location>
</feature>
<feature type="region of interest" description="Disordered" evidence="1">
    <location>
        <begin position="348"/>
        <end position="437"/>
    </location>
</feature>
<name>A0A660SBU1_UNCT6</name>
<protein>
    <submittedName>
        <fullName evidence="3">Uncharacterized protein</fullName>
    </submittedName>
</protein>
<feature type="transmembrane region" description="Helical" evidence="2">
    <location>
        <begin position="74"/>
        <end position="98"/>
    </location>
</feature>
<evidence type="ECO:0000256" key="1">
    <source>
        <dbReference type="SAM" id="MobiDB-lite"/>
    </source>
</evidence>
<feature type="transmembrane region" description="Helical" evidence="2">
    <location>
        <begin position="163"/>
        <end position="189"/>
    </location>
</feature>
<dbReference type="AlphaFoldDB" id="A0A660SBU1"/>
<feature type="compositionally biased region" description="Basic residues" evidence="1">
    <location>
        <begin position="420"/>
        <end position="437"/>
    </location>
</feature>
<keyword evidence="2" id="KW-0812">Transmembrane</keyword>
<keyword evidence="2" id="KW-0472">Membrane</keyword>
<keyword evidence="2" id="KW-1133">Transmembrane helix</keyword>
<dbReference type="Proteomes" id="UP000282321">
    <property type="component" value="Unassembled WGS sequence"/>
</dbReference>
<gene>
    <name evidence="3" type="ORF">DRP44_00165</name>
</gene>
<proteinExistence type="predicted"/>
<accession>A0A660SBU1</accession>
<feature type="compositionally biased region" description="Basic residues" evidence="1">
    <location>
        <begin position="362"/>
        <end position="391"/>
    </location>
</feature>
<comment type="caution">
    <text evidence="3">The sequence shown here is derived from an EMBL/GenBank/DDBJ whole genome shotgun (WGS) entry which is preliminary data.</text>
</comment>